<dbReference type="EMBL" id="OCMT01000002">
    <property type="protein sequence ID" value="SOD14368.1"/>
    <property type="molecule type" value="Genomic_DNA"/>
</dbReference>
<dbReference type="InterPro" id="IPR045950">
    <property type="entry name" value="DUF6370"/>
</dbReference>
<keyword evidence="1" id="KW-0732">Signal</keyword>
<evidence type="ECO:0000313" key="3">
    <source>
        <dbReference type="Proteomes" id="UP000219281"/>
    </source>
</evidence>
<sequence>MKKLSLYLLLTAFTFTADAQDTPAKSTKIEKKQVEIACGECMFKMPGKGCDLAVRIDGTPYFVDGRKIDDFGDAHADDGFCNAIRKATVTGEIVDGRFKAKSVQLVETKKTDKPKSK</sequence>
<evidence type="ECO:0000313" key="2">
    <source>
        <dbReference type="EMBL" id="SOD14368.1"/>
    </source>
</evidence>
<proteinExistence type="predicted"/>
<name>A0A285ZXK3_9SPHI</name>
<dbReference type="Pfam" id="PF19897">
    <property type="entry name" value="DUF6370"/>
    <property type="match status" value="1"/>
</dbReference>
<accession>A0A285ZXK3</accession>
<keyword evidence="3" id="KW-1185">Reference proteome</keyword>
<dbReference type="OrthoDB" id="676338at2"/>
<evidence type="ECO:0008006" key="4">
    <source>
        <dbReference type="Google" id="ProtNLM"/>
    </source>
</evidence>
<dbReference type="AlphaFoldDB" id="A0A285ZXK3"/>
<evidence type="ECO:0000256" key="1">
    <source>
        <dbReference type="SAM" id="SignalP"/>
    </source>
</evidence>
<protein>
    <recommendedName>
        <fullName evidence="4">Glutaminyl-tRNA synthetase</fullName>
    </recommendedName>
</protein>
<feature type="signal peptide" evidence="1">
    <location>
        <begin position="1"/>
        <end position="19"/>
    </location>
</feature>
<gene>
    <name evidence="2" type="ORF">SAMN06297358_1539</name>
</gene>
<dbReference type="RefSeq" id="WP_097130569.1">
    <property type="nucleotide sequence ID" value="NZ_OCMT01000002.1"/>
</dbReference>
<feature type="chain" id="PRO_5013103534" description="Glutaminyl-tRNA synthetase" evidence="1">
    <location>
        <begin position="20"/>
        <end position="117"/>
    </location>
</feature>
<organism evidence="2 3">
    <name type="scientific">Pedobacter xixiisoli</name>
    <dbReference type="NCBI Taxonomy" id="1476464"/>
    <lineage>
        <taxon>Bacteria</taxon>
        <taxon>Pseudomonadati</taxon>
        <taxon>Bacteroidota</taxon>
        <taxon>Sphingobacteriia</taxon>
        <taxon>Sphingobacteriales</taxon>
        <taxon>Sphingobacteriaceae</taxon>
        <taxon>Pedobacter</taxon>
    </lineage>
</organism>
<dbReference type="Proteomes" id="UP000219281">
    <property type="component" value="Unassembled WGS sequence"/>
</dbReference>
<reference evidence="3" key="1">
    <citation type="submission" date="2017-09" db="EMBL/GenBank/DDBJ databases">
        <authorList>
            <person name="Varghese N."/>
            <person name="Submissions S."/>
        </authorList>
    </citation>
    <scope>NUCLEOTIDE SEQUENCE [LARGE SCALE GENOMIC DNA]</scope>
    <source>
        <strain evidence="3">CGMCC 1.12803</strain>
    </source>
</reference>